<sequence length="121" mass="13380">MSFHVPNKYRVTAGRLASDPSFGNNGAFELKLNTPGRPRLFAIASDGAGWEHVSVSRSDRCPTWDEMCAVKDLFWDPEDAVVQFHPPRSTYVNNHPYCLHLWRPAGGGLLLPPSILVGHPG</sequence>
<keyword evidence="3" id="KW-1185">Reference proteome</keyword>
<dbReference type="InterPro" id="IPR056111">
    <property type="entry name" value="DUF7694"/>
</dbReference>
<dbReference type="Proteomes" id="UP000225969">
    <property type="component" value="Segment"/>
</dbReference>
<name>A0A0U1VTD7_9CAUD</name>
<accession>A0A0U1VTD7</accession>
<evidence type="ECO:0000313" key="3">
    <source>
        <dbReference type="Proteomes" id="UP000225969"/>
    </source>
</evidence>
<proteinExistence type="predicted"/>
<dbReference type="EMBL" id="KC758116">
    <property type="protein sequence ID" value="AGI11295.1"/>
    <property type="molecule type" value="Genomic_DNA"/>
</dbReference>
<dbReference type="Pfam" id="PF24746">
    <property type="entry name" value="DUF7694"/>
    <property type="match status" value="1"/>
</dbReference>
<organism evidence="2 3">
    <name type="scientific">Pseudomonas phage LKO4</name>
    <dbReference type="NCBI Taxonomy" id="1308899"/>
    <lineage>
        <taxon>Viruses</taxon>
        <taxon>Duplodnaviria</taxon>
        <taxon>Heunggongvirae</taxon>
        <taxon>Uroviricota</taxon>
        <taxon>Caudoviricetes</taxon>
        <taxon>Mesyanzhinovviridae</taxon>
        <taxon>Rabinowitzvirinae</taxon>
        <taxon>Yuavirus</taxon>
        <taxon>Yuavirus LKO4</taxon>
        <taxon>Pseudomonas virus LKO4</taxon>
    </lineage>
</organism>
<reference evidence="2 3" key="1">
    <citation type="submission" date="2013-03" db="EMBL/GenBank/DDBJ databases">
        <title>Complete Genome Sequence of Pseudomonas aeruginosa Siphophage LKO4.</title>
        <authorList>
            <person name="Lammens E.A."/>
            <person name="Lavigne R."/>
        </authorList>
    </citation>
    <scope>NUCLEOTIDE SEQUENCE [LARGE SCALE GENOMIC DNA]</scope>
</reference>
<evidence type="ECO:0000259" key="1">
    <source>
        <dbReference type="Pfam" id="PF24746"/>
    </source>
</evidence>
<protein>
    <recommendedName>
        <fullName evidence="1">DUF7694 domain-containing protein</fullName>
    </recommendedName>
</protein>
<evidence type="ECO:0000313" key="2">
    <source>
        <dbReference type="EMBL" id="AGI11295.1"/>
    </source>
</evidence>
<gene>
    <name evidence="2" type="ORF">LKO4_0049.2</name>
</gene>
<feature type="domain" description="DUF7694" evidence="1">
    <location>
        <begin position="43"/>
        <end position="105"/>
    </location>
</feature>